<protein>
    <recommendedName>
        <fullName evidence="6">L domain-like protein</fullName>
    </recommendedName>
</protein>
<proteinExistence type="predicted"/>
<dbReference type="PROSITE" id="PS51450">
    <property type="entry name" value="LRR"/>
    <property type="match status" value="3"/>
</dbReference>
<dbReference type="Pfam" id="PF13855">
    <property type="entry name" value="LRR_8"/>
    <property type="match status" value="2"/>
</dbReference>
<dbReference type="Proteomes" id="UP000271337">
    <property type="component" value="Unassembled WGS sequence"/>
</dbReference>
<feature type="compositionally biased region" description="Polar residues" evidence="3">
    <location>
        <begin position="245"/>
        <end position="255"/>
    </location>
</feature>
<evidence type="ECO:0000313" key="4">
    <source>
        <dbReference type="EMBL" id="RMY19269.1"/>
    </source>
</evidence>
<name>A0A3M6ZW54_HORWE</name>
<feature type="region of interest" description="Disordered" evidence="3">
    <location>
        <begin position="1"/>
        <end position="400"/>
    </location>
</feature>
<evidence type="ECO:0000256" key="3">
    <source>
        <dbReference type="SAM" id="MobiDB-lite"/>
    </source>
</evidence>
<sequence length="1119" mass="120567">MAFAPVCLLVDQRSMDGSNKPSSLPRPTSKLPVLNKRSSQLFPKPAEPAKEPSKPPQPTSRLQKRSSIATLPRTSHSTTATGLKEQASVHSSSSNGTTGVRAPAHGTLRGLPRPGSTVRGSSARPSSRGNQQRTALPSFSTKPGAGRLEDEENEDRLTSLDGFRTASRQGFRDLDETSLVENQELTDNPLDEELFRPKDRKTSRPSLSDRTIESLQSVSTPQKGRRQSSFFTNGETSPTRPPSAMSRNASGNSNPGRPGTSDGSKPSAREASPAKKAPASARPATRISAVPTPGTFGFGGPMSASAKRRSVNTAFTADPKTQASSRALPTVERSPSPSKRMRPVEGFADDGGLMETGSKPMAARPTKAKAGAEATFKKPLHPARPTAKSDDTASAAAEAPSAKAAAASSSSSALRQQIAAAKAAAKKEKEKGKHDSPQLQDDAASFGAFDSNQHPDPFNTAPKDEKHMLKQRIKIAWTSGKLNIAGLGLKSMPKEVLGMYDSKAMEEGKANWAEVVDLTRMIAADNEFTELPTNMFPDLSIEEMEQDEESMGSPFGGLEMLDLHGNQLQTLPMGLRRLERLTTLNLSHNGLDISCLDLVTQVPTLRELKLGHNNLSGHLSASLCTSLPHLETLDLQNNKLLALPETLRELTSLRILNVSNNQLTALPMEALQNVPLTELDASNNALIAALFPLGGVNGHPTLQTIRVANNSLAALTFSASLELPALKTLDIRNNHLTALPNDVSSCMGELQELFAGENKIPELPEGFTALKKLRRLDLSGNDLRVLEPGIARMEGLESLVLHGNPLRERKFLTMSAQEIKRVLRGKLVPAEVEELNEDDGEVSDPETVIGISNGTGTPKWKVSGKGVLDLSSKGLTDEEVEAGLGPFLEENEIRELYLQGNQLTRFPCSAFPEEGQAAKNLRVLDLSRNPFSSDSYLDLPPSSSSSALHLPALQDLHLTSCRLTTLTPLQTLVSAPRLQTLDLSANRLTGPLPLLRHEDAFPNLTTLLAKDNRFSSRLERRMIEGFTTVNLACNDLDALDPGIGALWCGLEGDDEEMAVGRDEGGKGGKVERRLRHLDVASNAFRVPGMRVLERGTEGLCRWLRERVPDASSSAANGEQ</sequence>
<keyword evidence="2" id="KW-0677">Repeat</keyword>
<feature type="compositionally biased region" description="Low complexity" evidence="3">
    <location>
        <begin position="264"/>
        <end position="284"/>
    </location>
</feature>
<dbReference type="EMBL" id="QWIL01000404">
    <property type="protein sequence ID" value="RMY19269.1"/>
    <property type="molecule type" value="Genomic_DNA"/>
</dbReference>
<evidence type="ECO:0008006" key="6">
    <source>
        <dbReference type="Google" id="ProtNLM"/>
    </source>
</evidence>
<feature type="compositionally biased region" description="Basic and acidic residues" evidence="3">
    <location>
        <begin position="425"/>
        <end position="436"/>
    </location>
</feature>
<dbReference type="Gene3D" id="3.80.10.10">
    <property type="entry name" value="Ribonuclease Inhibitor"/>
    <property type="match status" value="3"/>
</dbReference>
<dbReference type="GO" id="GO:0005737">
    <property type="term" value="C:cytoplasm"/>
    <property type="evidence" value="ECO:0007669"/>
    <property type="project" value="TreeGrafter"/>
</dbReference>
<organism evidence="4 5">
    <name type="scientific">Hortaea werneckii</name>
    <name type="common">Black yeast</name>
    <name type="synonym">Cladosporium werneckii</name>
    <dbReference type="NCBI Taxonomy" id="91943"/>
    <lineage>
        <taxon>Eukaryota</taxon>
        <taxon>Fungi</taxon>
        <taxon>Dikarya</taxon>
        <taxon>Ascomycota</taxon>
        <taxon>Pezizomycotina</taxon>
        <taxon>Dothideomycetes</taxon>
        <taxon>Dothideomycetidae</taxon>
        <taxon>Mycosphaerellales</taxon>
        <taxon>Teratosphaeriaceae</taxon>
        <taxon>Hortaea</taxon>
    </lineage>
</organism>
<dbReference type="PANTHER" id="PTHR48051">
    <property type="match status" value="1"/>
</dbReference>
<feature type="compositionally biased region" description="Polar residues" evidence="3">
    <location>
        <begin position="118"/>
        <end position="141"/>
    </location>
</feature>
<feature type="compositionally biased region" description="Polar residues" evidence="3">
    <location>
        <begin position="15"/>
        <end position="26"/>
    </location>
</feature>
<dbReference type="VEuPathDB" id="FungiDB:BTJ68_02548"/>
<feature type="region of interest" description="Disordered" evidence="3">
    <location>
        <begin position="419"/>
        <end position="463"/>
    </location>
</feature>
<dbReference type="FunFam" id="3.80.10.10:FF:001164">
    <property type="entry name" value="GH01279p"/>
    <property type="match status" value="1"/>
</dbReference>
<feature type="compositionally biased region" description="Basic and acidic residues" evidence="3">
    <location>
        <begin position="193"/>
        <end position="202"/>
    </location>
</feature>
<dbReference type="InterPro" id="IPR032675">
    <property type="entry name" value="LRR_dom_sf"/>
</dbReference>
<dbReference type="OrthoDB" id="676979at2759"/>
<evidence type="ECO:0000313" key="5">
    <source>
        <dbReference type="Proteomes" id="UP000271337"/>
    </source>
</evidence>
<feature type="compositionally biased region" description="Polar residues" evidence="3">
    <location>
        <begin position="88"/>
        <end position="98"/>
    </location>
</feature>
<dbReference type="AlphaFoldDB" id="A0A3M6ZW54"/>
<dbReference type="SMART" id="SM00364">
    <property type="entry name" value="LRR_BAC"/>
    <property type="match status" value="7"/>
</dbReference>
<dbReference type="PANTHER" id="PTHR48051:SF54">
    <property type="entry name" value="LEUCINE-RICH REPEAT-CONTAINING PROTEIN"/>
    <property type="match status" value="1"/>
</dbReference>
<evidence type="ECO:0000256" key="1">
    <source>
        <dbReference type="ARBA" id="ARBA00022614"/>
    </source>
</evidence>
<dbReference type="SMART" id="SM00369">
    <property type="entry name" value="LRR_TYP"/>
    <property type="match status" value="11"/>
</dbReference>
<gene>
    <name evidence="4" type="ORF">D0867_04778</name>
</gene>
<feature type="compositionally biased region" description="Polar residues" evidence="3">
    <location>
        <begin position="311"/>
        <end position="337"/>
    </location>
</feature>
<dbReference type="InterPro" id="IPR001611">
    <property type="entry name" value="Leu-rich_rpt"/>
</dbReference>
<feature type="compositionally biased region" description="Polar residues" evidence="3">
    <location>
        <begin position="204"/>
        <end position="238"/>
    </location>
</feature>
<comment type="caution">
    <text evidence="4">The sequence shown here is derived from an EMBL/GenBank/DDBJ whole genome shotgun (WGS) entry which is preliminary data.</text>
</comment>
<feature type="compositionally biased region" description="Polar residues" evidence="3">
    <location>
        <begin position="59"/>
        <end position="81"/>
    </location>
</feature>
<dbReference type="SMART" id="SM00368">
    <property type="entry name" value="LRR_RI"/>
    <property type="match status" value="5"/>
</dbReference>
<dbReference type="InterPro" id="IPR050216">
    <property type="entry name" value="LRR_domain-containing"/>
</dbReference>
<dbReference type="InterPro" id="IPR003591">
    <property type="entry name" value="Leu-rich_rpt_typical-subtyp"/>
</dbReference>
<reference evidence="4 5" key="1">
    <citation type="journal article" date="2018" name="BMC Genomics">
        <title>Genomic evidence for intraspecific hybridization in a clonal and extremely halotolerant yeast.</title>
        <authorList>
            <person name="Gostincar C."/>
            <person name="Stajich J.E."/>
            <person name="Zupancic J."/>
            <person name="Zalar P."/>
            <person name="Gunde-Cimerman N."/>
        </authorList>
    </citation>
    <scope>NUCLEOTIDE SEQUENCE [LARGE SCALE GENOMIC DNA]</scope>
    <source>
        <strain evidence="4 5">EXF-6669</strain>
    </source>
</reference>
<dbReference type="SUPFAM" id="SSF52047">
    <property type="entry name" value="RNI-like"/>
    <property type="match status" value="1"/>
</dbReference>
<accession>A0A3M6ZW54</accession>
<keyword evidence="1" id="KW-0433">Leucine-rich repeat</keyword>
<evidence type="ECO:0000256" key="2">
    <source>
        <dbReference type="ARBA" id="ARBA00022737"/>
    </source>
</evidence>
<dbReference type="Pfam" id="PF00560">
    <property type="entry name" value="LRR_1"/>
    <property type="match status" value="1"/>
</dbReference>